<proteinExistence type="predicted"/>
<organism evidence="1 2">
    <name type="scientific">Cuscuta epithymum</name>
    <dbReference type="NCBI Taxonomy" id="186058"/>
    <lineage>
        <taxon>Eukaryota</taxon>
        <taxon>Viridiplantae</taxon>
        <taxon>Streptophyta</taxon>
        <taxon>Embryophyta</taxon>
        <taxon>Tracheophyta</taxon>
        <taxon>Spermatophyta</taxon>
        <taxon>Magnoliopsida</taxon>
        <taxon>eudicotyledons</taxon>
        <taxon>Gunneridae</taxon>
        <taxon>Pentapetalae</taxon>
        <taxon>asterids</taxon>
        <taxon>lamiids</taxon>
        <taxon>Solanales</taxon>
        <taxon>Convolvulaceae</taxon>
        <taxon>Cuscuteae</taxon>
        <taxon>Cuscuta</taxon>
        <taxon>Cuscuta subgen. Cuscuta</taxon>
    </lineage>
</organism>
<dbReference type="Proteomes" id="UP001152523">
    <property type="component" value="Unassembled WGS sequence"/>
</dbReference>
<name>A0AAV0FY93_9ASTE</name>
<dbReference type="AlphaFoldDB" id="A0AAV0FY93"/>
<sequence>MQVMFEKLIEEDLCKFIVCLWSIWKHQNNKVWKNADFCIRNVIVVGPAALGGWREAQLQRQITGNANHEGAKWGKLGVGWIKVNVDAAINQQTGVRAWVWIAQDGNEQFIHVQRGRGKYVKQCYGQRRKVGHVRLLKHMLC</sequence>
<accession>A0AAV0FY93</accession>
<evidence type="ECO:0000313" key="2">
    <source>
        <dbReference type="Proteomes" id="UP001152523"/>
    </source>
</evidence>
<reference evidence="1" key="1">
    <citation type="submission" date="2022-07" db="EMBL/GenBank/DDBJ databases">
        <authorList>
            <person name="Macas J."/>
            <person name="Novak P."/>
            <person name="Neumann P."/>
        </authorList>
    </citation>
    <scope>NUCLEOTIDE SEQUENCE</scope>
</reference>
<comment type="caution">
    <text evidence="1">The sequence shown here is derived from an EMBL/GenBank/DDBJ whole genome shotgun (WGS) entry which is preliminary data.</text>
</comment>
<gene>
    <name evidence="1" type="ORF">CEPIT_LOCUS38340</name>
</gene>
<evidence type="ECO:0000313" key="1">
    <source>
        <dbReference type="EMBL" id="CAH9140436.1"/>
    </source>
</evidence>
<dbReference type="EMBL" id="CAMAPF010001023">
    <property type="protein sequence ID" value="CAH9140436.1"/>
    <property type="molecule type" value="Genomic_DNA"/>
</dbReference>
<protein>
    <submittedName>
        <fullName evidence="1">Uncharacterized protein</fullName>
    </submittedName>
</protein>
<keyword evidence="2" id="KW-1185">Reference proteome</keyword>